<sequence length="347" mass="39424">MVNDQLRVDFSSSRGHEMIIDRELGILREELDEVEIQMLQAQKIPKLLPIDWVDIDGRVTFRYALSGRRMLVHRLQTQQLSMIDFYSMLLSIAEALDDCHHYMLRTEGFMLNDQYLFVGESWSDIGLVYVPLRQSKLAVSAGESVLAMAVRWLGYVNQPDGLGFQRIVQHLRGEHVSWSSLRQTIISLLGVIHSAGLEQVIVKSAAPFAQASASRLSKQIELLEKELPEVNQSSLPARVNQDIEEEIPFTPLETDQEDQVRSRQVWILGMGLIIIAALIWRFLYLASPSRTSLLISGGLTLIAAAGLLFYWKRSSRDESLLEESWHQDSKWAGEDEGLCQILLFLAM</sequence>
<keyword evidence="4" id="KW-1185">Reference proteome</keyword>
<proteinExistence type="predicted"/>
<organism evidence="3 4">
    <name type="scientific">Paenibacillus solisilvae</name>
    <dbReference type="NCBI Taxonomy" id="2486751"/>
    <lineage>
        <taxon>Bacteria</taxon>
        <taxon>Bacillati</taxon>
        <taxon>Bacillota</taxon>
        <taxon>Bacilli</taxon>
        <taxon>Bacillales</taxon>
        <taxon>Paenibacillaceae</taxon>
        <taxon>Paenibacillus</taxon>
    </lineage>
</organism>
<evidence type="ECO:0000256" key="1">
    <source>
        <dbReference type="SAM" id="Phobius"/>
    </source>
</evidence>
<feature type="transmembrane region" description="Helical" evidence="1">
    <location>
        <begin position="292"/>
        <end position="311"/>
    </location>
</feature>
<dbReference type="RefSeq" id="WP_379186768.1">
    <property type="nucleotide sequence ID" value="NZ_JBHSOW010000015.1"/>
</dbReference>
<dbReference type="Proteomes" id="UP001596047">
    <property type="component" value="Unassembled WGS sequence"/>
</dbReference>
<evidence type="ECO:0000313" key="4">
    <source>
        <dbReference type="Proteomes" id="UP001596047"/>
    </source>
</evidence>
<name>A0ABW0VUG6_9BACL</name>
<keyword evidence="1" id="KW-0472">Membrane</keyword>
<comment type="caution">
    <text evidence="3">The sequence shown here is derived from an EMBL/GenBank/DDBJ whole genome shotgun (WGS) entry which is preliminary data.</text>
</comment>
<dbReference type="Pfam" id="PF19909">
    <property type="entry name" value="DUF6382"/>
    <property type="match status" value="1"/>
</dbReference>
<evidence type="ECO:0000259" key="2">
    <source>
        <dbReference type="Pfam" id="PF19909"/>
    </source>
</evidence>
<reference evidence="4" key="1">
    <citation type="journal article" date="2019" name="Int. J. Syst. Evol. Microbiol.">
        <title>The Global Catalogue of Microorganisms (GCM) 10K type strain sequencing project: providing services to taxonomists for standard genome sequencing and annotation.</title>
        <authorList>
            <consortium name="The Broad Institute Genomics Platform"/>
            <consortium name="The Broad Institute Genome Sequencing Center for Infectious Disease"/>
            <person name="Wu L."/>
            <person name="Ma J."/>
        </authorList>
    </citation>
    <scope>NUCLEOTIDE SEQUENCE [LARGE SCALE GENOMIC DNA]</scope>
    <source>
        <strain evidence="4">CGMCC 1.3240</strain>
    </source>
</reference>
<evidence type="ECO:0000313" key="3">
    <source>
        <dbReference type="EMBL" id="MFC5648319.1"/>
    </source>
</evidence>
<protein>
    <submittedName>
        <fullName evidence="3">DUF6382 domain-containing protein</fullName>
    </submittedName>
</protein>
<keyword evidence="1" id="KW-1133">Transmembrane helix</keyword>
<keyword evidence="1" id="KW-0812">Transmembrane</keyword>
<gene>
    <name evidence="3" type="ORF">ACFPYJ_04135</name>
</gene>
<feature type="domain" description="DUF6382" evidence="2">
    <location>
        <begin position="18"/>
        <end position="138"/>
    </location>
</feature>
<accession>A0ABW0VUG6</accession>
<feature type="transmembrane region" description="Helical" evidence="1">
    <location>
        <begin position="265"/>
        <end position="286"/>
    </location>
</feature>
<dbReference type="EMBL" id="JBHSOW010000015">
    <property type="protein sequence ID" value="MFC5648319.1"/>
    <property type="molecule type" value="Genomic_DNA"/>
</dbReference>
<dbReference type="InterPro" id="IPR045962">
    <property type="entry name" value="DUF6382"/>
</dbReference>